<dbReference type="Proteomes" id="UP000008694">
    <property type="component" value="Unassembled WGS sequence"/>
</dbReference>
<reference evidence="3" key="1">
    <citation type="journal article" date="2011" name="Nat. Genet.">
        <title>The Arabidopsis lyrata genome sequence and the basis of rapid genome size change.</title>
        <authorList>
            <person name="Hu T.T."/>
            <person name="Pattyn P."/>
            <person name="Bakker E.G."/>
            <person name="Cao J."/>
            <person name="Cheng J.-F."/>
            <person name="Clark R.M."/>
            <person name="Fahlgren N."/>
            <person name="Fawcett J.A."/>
            <person name="Grimwood J."/>
            <person name="Gundlach H."/>
            <person name="Haberer G."/>
            <person name="Hollister J.D."/>
            <person name="Ossowski S."/>
            <person name="Ottilar R.P."/>
            <person name="Salamov A.A."/>
            <person name="Schneeberger K."/>
            <person name="Spannagl M."/>
            <person name="Wang X."/>
            <person name="Yang L."/>
            <person name="Nasrallah M.E."/>
            <person name="Bergelson J."/>
            <person name="Carrington J.C."/>
            <person name="Gaut B.S."/>
            <person name="Schmutz J."/>
            <person name="Mayer K.F.X."/>
            <person name="Van de Peer Y."/>
            <person name="Grigoriev I.V."/>
            <person name="Nordborg M."/>
            <person name="Weigel D."/>
            <person name="Guo Y.-L."/>
        </authorList>
    </citation>
    <scope>NUCLEOTIDE SEQUENCE [LARGE SCALE GENOMIC DNA]</scope>
    <source>
        <strain evidence="3">cv. MN47</strain>
    </source>
</reference>
<organism evidence="3">
    <name type="scientific">Arabidopsis lyrata subsp. lyrata</name>
    <name type="common">Lyre-leaved rock-cress</name>
    <dbReference type="NCBI Taxonomy" id="81972"/>
    <lineage>
        <taxon>Eukaryota</taxon>
        <taxon>Viridiplantae</taxon>
        <taxon>Streptophyta</taxon>
        <taxon>Embryophyta</taxon>
        <taxon>Tracheophyta</taxon>
        <taxon>Spermatophyta</taxon>
        <taxon>Magnoliopsida</taxon>
        <taxon>eudicotyledons</taxon>
        <taxon>Gunneridae</taxon>
        <taxon>Pentapetalae</taxon>
        <taxon>rosids</taxon>
        <taxon>malvids</taxon>
        <taxon>Brassicales</taxon>
        <taxon>Brassicaceae</taxon>
        <taxon>Camelineae</taxon>
        <taxon>Arabidopsis</taxon>
    </lineage>
</organism>
<name>D7LS40_ARALL</name>
<proteinExistence type="predicted"/>
<gene>
    <name evidence="2" type="ORF">ARALYDRAFT_906165</name>
</gene>
<keyword evidence="3" id="KW-1185">Reference proteome</keyword>
<accession>D7LS40</accession>
<feature type="domain" description="F-box protein At3g26010-like beta-propeller" evidence="1">
    <location>
        <begin position="43"/>
        <end position="79"/>
    </location>
</feature>
<evidence type="ECO:0000313" key="2">
    <source>
        <dbReference type="EMBL" id="EFH52200.1"/>
    </source>
</evidence>
<dbReference type="InterPro" id="IPR056592">
    <property type="entry name" value="Beta-prop_At3g26010-like"/>
</dbReference>
<dbReference type="Gramene" id="scaffold_501869.1">
    <property type="protein sequence ID" value="scaffold_501869.1"/>
    <property type="gene ID" value="scaffold_501869.1"/>
</dbReference>
<dbReference type="Pfam" id="PF24750">
    <property type="entry name" value="b-prop_At3g26010-like"/>
    <property type="match status" value="1"/>
</dbReference>
<sequence>MGKYTSEITAKTTFKLVCKQCKSLAESPCFRQRFLSYHQNSHSSWSLMYIHSPEEVVGYYACKIWGLPRTLGFYISSLIREKFEYEFHHQRQRVKVEAYTRCHD</sequence>
<evidence type="ECO:0000259" key="1">
    <source>
        <dbReference type="Pfam" id="PF24750"/>
    </source>
</evidence>
<evidence type="ECO:0000313" key="3">
    <source>
        <dbReference type="Proteomes" id="UP000008694"/>
    </source>
</evidence>
<dbReference type="AlphaFoldDB" id="D7LS40"/>
<protein>
    <recommendedName>
        <fullName evidence="1">F-box protein At3g26010-like beta-propeller domain-containing protein</fullName>
    </recommendedName>
</protein>
<dbReference type="HOGENOM" id="CLU_2253801_0_0_1"/>
<dbReference type="EMBL" id="GL348717">
    <property type="protein sequence ID" value="EFH52200.1"/>
    <property type="molecule type" value="Genomic_DNA"/>
</dbReference>